<dbReference type="Pfam" id="PF02643">
    <property type="entry name" value="DUF192"/>
    <property type="match status" value="1"/>
</dbReference>
<dbReference type="Proteomes" id="UP000192708">
    <property type="component" value="Unassembled WGS sequence"/>
</dbReference>
<dbReference type="PANTHER" id="PTHR37953:SF1">
    <property type="entry name" value="UPF0127 PROTEIN MJ1496"/>
    <property type="match status" value="1"/>
</dbReference>
<evidence type="ECO:0008006" key="3">
    <source>
        <dbReference type="Google" id="ProtNLM"/>
    </source>
</evidence>
<evidence type="ECO:0000313" key="2">
    <source>
        <dbReference type="Proteomes" id="UP000192708"/>
    </source>
</evidence>
<reference evidence="1 2" key="1">
    <citation type="submission" date="2017-04" db="EMBL/GenBank/DDBJ databases">
        <authorList>
            <person name="Afonso C.L."/>
            <person name="Miller P.J."/>
            <person name="Scott M.A."/>
            <person name="Spackman E."/>
            <person name="Goraichik I."/>
            <person name="Dimitrov K.M."/>
            <person name="Suarez D.L."/>
            <person name="Swayne D.E."/>
        </authorList>
    </citation>
    <scope>NUCLEOTIDE SEQUENCE [LARGE SCALE GENOMIC DNA]</scope>
    <source>
        <strain evidence="1 2">VK13</strain>
    </source>
</reference>
<dbReference type="AlphaFoldDB" id="A0A1W1YGX8"/>
<gene>
    <name evidence="1" type="ORF">SAMN06296008_10355</name>
</gene>
<dbReference type="RefSeq" id="WP_084282782.1">
    <property type="nucleotide sequence ID" value="NZ_FWXJ01000003.1"/>
</dbReference>
<protein>
    <recommendedName>
        <fullName evidence="3">DUF192 domain-containing protein</fullName>
    </recommendedName>
</protein>
<evidence type="ECO:0000313" key="1">
    <source>
        <dbReference type="EMBL" id="SMC35403.1"/>
    </source>
</evidence>
<dbReference type="PANTHER" id="PTHR37953">
    <property type="entry name" value="UPF0127 PROTEIN MJ1496"/>
    <property type="match status" value="1"/>
</dbReference>
<name>A0A1W1YGX8_9BURK</name>
<dbReference type="InterPro" id="IPR038695">
    <property type="entry name" value="Saro_0823-like_sf"/>
</dbReference>
<dbReference type="Gene3D" id="2.60.120.1140">
    <property type="entry name" value="Protein of unknown function DUF192"/>
    <property type="match status" value="1"/>
</dbReference>
<accession>A0A1W1YGX8</accession>
<dbReference type="EMBL" id="FWXJ01000003">
    <property type="protein sequence ID" value="SMC35403.1"/>
    <property type="molecule type" value="Genomic_DNA"/>
</dbReference>
<keyword evidence="2" id="KW-1185">Reference proteome</keyword>
<sequence>MLSTIHQLKLFFSLFGLWLIQSQAISAPLPVIELKIGKTVIQAEVASTPASQQLGLMYRKELATNSGMLFIFNDKAGHCFWMKNTLIPLSIAFLEDDGKIINIEEMLPQTEENHCPTRPTRFALEMNSDWFGSRKFTPGTVITGLPKLQ</sequence>
<proteinExistence type="predicted"/>
<dbReference type="OrthoDB" id="5526466at2"/>
<dbReference type="InterPro" id="IPR003795">
    <property type="entry name" value="DUF192"/>
</dbReference>
<organism evidence="1 2">
    <name type="scientific">Polynucleobacter kasalickyi</name>
    <dbReference type="NCBI Taxonomy" id="1938817"/>
    <lineage>
        <taxon>Bacteria</taxon>
        <taxon>Pseudomonadati</taxon>
        <taxon>Pseudomonadota</taxon>
        <taxon>Betaproteobacteria</taxon>
        <taxon>Burkholderiales</taxon>
        <taxon>Burkholderiaceae</taxon>
        <taxon>Polynucleobacter</taxon>
    </lineage>
</organism>